<evidence type="ECO:0000313" key="3">
    <source>
        <dbReference type="Proteomes" id="UP000294498"/>
    </source>
</evidence>
<sequence>MSSVRIALLLLLLAHGFRALAQSDPMDKLVSINAQRVLSIAGLSVPVSLMNIPVDISKPGDGILISRPKLNTLLADSTTAPFCGLIIQFLVAHELAHQIQFKHYRDEMAGAVSCELRRLYECQADILAGVYVSELYDLPDSVQADARLHPGVLHALEFVYSIGDEEQSESMHPSFSERRTAFRLGLAYPLERGREDSITWSLRMAKYIIHYPGKVTGNVLFSPVYWNANNDNTVRWDTSRLVHKVYYQLGSFKNVNPFPIDLFLQCKLVGQYRDVMQQDPKKILLQGSSTSQVFHLAPGDSVFVTGSLDWASVATEEFMPRFIAPPRPEALFSAQPSDGRAIPSDEGCPATGFGSRDTAALSEDLAIDLADALRESRHLFQGIETGMGKSSSDGSIEYDTYMHFFENALVWQYPSEHKASLYITLYDGKDSLAARDAFARGDSAWKQLRSSTGLSIEDDYWKRYDDGPDSSTDASIKRGQVYHIVGDDILVSIDHLHETWLLQGTDHKTGAEWRLTYERMPLPKNRTVRYSVDIIVDSPNP</sequence>
<gene>
    <name evidence="2" type="ORF">EDB95_1220</name>
</gene>
<dbReference type="AlphaFoldDB" id="A0A4R8DQ09"/>
<reference evidence="2 3" key="1">
    <citation type="submission" date="2019-03" db="EMBL/GenBank/DDBJ databases">
        <title>Genomic Encyclopedia of Type Strains, Phase IV (KMG-IV): sequencing the most valuable type-strain genomes for metagenomic binning, comparative biology and taxonomic classification.</title>
        <authorList>
            <person name="Goeker M."/>
        </authorList>
    </citation>
    <scope>NUCLEOTIDE SEQUENCE [LARGE SCALE GENOMIC DNA]</scope>
    <source>
        <strain evidence="2 3">DSM 100059</strain>
    </source>
</reference>
<dbReference type="EMBL" id="SODV01000001">
    <property type="protein sequence ID" value="TDX00202.1"/>
    <property type="molecule type" value="Genomic_DNA"/>
</dbReference>
<keyword evidence="1" id="KW-0732">Signal</keyword>
<evidence type="ECO:0000313" key="2">
    <source>
        <dbReference type="EMBL" id="TDX00202.1"/>
    </source>
</evidence>
<accession>A0A4R8DQ09</accession>
<feature type="signal peptide" evidence="1">
    <location>
        <begin position="1"/>
        <end position="21"/>
    </location>
</feature>
<dbReference type="OrthoDB" id="9152336at2"/>
<keyword evidence="3" id="KW-1185">Reference proteome</keyword>
<name>A0A4R8DQ09_9BACT</name>
<dbReference type="RefSeq" id="WP_133991561.1">
    <property type="nucleotide sequence ID" value="NZ_SODV01000001.1"/>
</dbReference>
<comment type="caution">
    <text evidence="2">The sequence shown here is derived from an EMBL/GenBank/DDBJ whole genome shotgun (WGS) entry which is preliminary data.</text>
</comment>
<protein>
    <submittedName>
        <fullName evidence="2">Uncharacterized protein</fullName>
    </submittedName>
</protein>
<evidence type="ECO:0000256" key="1">
    <source>
        <dbReference type="SAM" id="SignalP"/>
    </source>
</evidence>
<feature type="chain" id="PRO_5021032178" evidence="1">
    <location>
        <begin position="22"/>
        <end position="541"/>
    </location>
</feature>
<dbReference type="Proteomes" id="UP000294498">
    <property type="component" value="Unassembled WGS sequence"/>
</dbReference>
<organism evidence="2 3">
    <name type="scientific">Dinghuibacter silviterrae</name>
    <dbReference type="NCBI Taxonomy" id="1539049"/>
    <lineage>
        <taxon>Bacteria</taxon>
        <taxon>Pseudomonadati</taxon>
        <taxon>Bacteroidota</taxon>
        <taxon>Chitinophagia</taxon>
        <taxon>Chitinophagales</taxon>
        <taxon>Chitinophagaceae</taxon>
        <taxon>Dinghuibacter</taxon>
    </lineage>
</organism>
<proteinExistence type="predicted"/>